<name>A0A3A5MKZ4_9MICO</name>
<dbReference type="InterPro" id="IPR045851">
    <property type="entry name" value="AMP-bd_C_sf"/>
</dbReference>
<evidence type="ECO:0000313" key="4">
    <source>
        <dbReference type="Proteomes" id="UP000272015"/>
    </source>
</evidence>
<feature type="domain" description="AMP-dependent synthetase/ligase" evidence="1">
    <location>
        <begin position="60"/>
        <end position="449"/>
    </location>
</feature>
<dbReference type="Gene3D" id="3.40.50.12780">
    <property type="entry name" value="N-terminal domain of ligase-like"/>
    <property type="match status" value="1"/>
</dbReference>
<feature type="domain" description="AMP-binding enzyme C-terminal" evidence="2">
    <location>
        <begin position="500"/>
        <end position="575"/>
    </location>
</feature>
<evidence type="ECO:0000259" key="1">
    <source>
        <dbReference type="Pfam" id="PF00501"/>
    </source>
</evidence>
<dbReference type="Pfam" id="PF13193">
    <property type="entry name" value="AMP-binding_C"/>
    <property type="match status" value="1"/>
</dbReference>
<dbReference type="InterPro" id="IPR050237">
    <property type="entry name" value="ATP-dep_AMP-bd_enzyme"/>
</dbReference>
<dbReference type="PROSITE" id="PS00455">
    <property type="entry name" value="AMP_BINDING"/>
    <property type="match status" value="1"/>
</dbReference>
<dbReference type="SUPFAM" id="SSF56801">
    <property type="entry name" value="Acetyl-CoA synthetase-like"/>
    <property type="match status" value="1"/>
</dbReference>
<proteinExistence type="predicted"/>
<reference evidence="3 4" key="1">
    <citation type="submission" date="2018-09" db="EMBL/GenBank/DDBJ databases">
        <title>Novel species of Cryobacterium.</title>
        <authorList>
            <person name="Liu Q."/>
            <person name="Xin Y.-H."/>
        </authorList>
    </citation>
    <scope>NUCLEOTIDE SEQUENCE [LARGE SCALE GENOMIC DNA]</scope>
    <source>
        <strain evidence="3 4">Hh39</strain>
    </source>
</reference>
<dbReference type="Gene3D" id="3.30.300.30">
    <property type="match status" value="1"/>
</dbReference>
<dbReference type="OrthoDB" id="9803968at2"/>
<keyword evidence="4" id="KW-1185">Reference proteome</keyword>
<dbReference type="Proteomes" id="UP000272015">
    <property type="component" value="Unassembled WGS sequence"/>
</dbReference>
<evidence type="ECO:0000259" key="2">
    <source>
        <dbReference type="Pfam" id="PF13193"/>
    </source>
</evidence>
<dbReference type="PANTHER" id="PTHR43767">
    <property type="entry name" value="LONG-CHAIN-FATTY-ACID--COA LIGASE"/>
    <property type="match status" value="1"/>
</dbReference>
<dbReference type="AlphaFoldDB" id="A0A3A5MKZ4"/>
<gene>
    <name evidence="3" type="ORF">D6T64_06010</name>
</gene>
<dbReference type="InterPro" id="IPR000873">
    <property type="entry name" value="AMP-dep_synth/lig_dom"/>
</dbReference>
<dbReference type="GO" id="GO:0004467">
    <property type="term" value="F:long-chain fatty acid-CoA ligase activity"/>
    <property type="evidence" value="ECO:0007669"/>
    <property type="project" value="UniProtKB-EC"/>
</dbReference>
<dbReference type="RefSeq" id="WP_119973142.1">
    <property type="nucleotide sequence ID" value="NZ_JBHSQA010000006.1"/>
</dbReference>
<dbReference type="InterPro" id="IPR025110">
    <property type="entry name" value="AMP-bd_C"/>
</dbReference>
<organism evidence="3 4">
    <name type="scientific">Cryobacterium melibiosiphilum</name>
    <dbReference type="NCBI Taxonomy" id="995039"/>
    <lineage>
        <taxon>Bacteria</taxon>
        <taxon>Bacillati</taxon>
        <taxon>Actinomycetota</taxon>
        <taxon>Actinomycetes</taxon>
        <taxon>Micrococcales</taxon>
        <taxon>Microbacteriaceae</taxon>
        <taxon>Cryobacterium</taxon>
    </lineage>
</organism>
<dbReference type="PANTHER" id="PTHR43767:SF12">
    <property type="entry name" value="AMP-DEPENDENT SYNTHETASE AND LIGASE"/>
    <property type="match status" value="1"/>
</dbReference>
<dbReference type="NCBIfam" id="NF004114">
    <property type="entry name" value="PRK05605.1"/>
    <property type="match status" value="1"/>
</dbReference>
<protein>
    <submittedName>
        <fullName evidence="3">Long-chain fatty acid--CoA ligase</fullName>
        <ecNumber evidence="3">6.2.1.3</ecNumber>
    </submittedName>
</protein>
<dbReference type="Pfam" id="PF00501">
    <property type="entry name" value="AMP-binding"/>
    <property type="match status" value="1"/>
</dbReference>
<dbReference type="EC" id="6.2.1.3" evidence="3"/>
<dbReference type="InterPro" id="IPR020845">
    <property type="entry name" value="AMP-binding_CS"/>
</dbReference>
<dbReference type="EMBL" id="QZVS01000070">
    <property type="protein sequence ID" value="RJT89641.1"/>
    <property type="molecule type" value="Genomic_DNA"/>
</dbReference>
<comment type="caution">
    <text evidence="3">The sequence shown here is derived from an EMBL/GenBank/DDBJ whole genome shotgun (WGS) entry which is preliminary data.</text>
</comment>
<evidence type="ECO:0000313" key="3">
    <source>
        <dbReference type="EMBL" id="RJT89641.1"/>
    </source>
</evidence>
<sequence length="588" mass="62915">MSPDPVFADDHTPDTISAGHPVAAAPTVTFGDKPWLAAYAEGVPDSIAETTQTLTDMMDASVARFGASVALDFFGATTTYDSLGEQISRVANGLRKLGVQKGDRVALVLPNCPQHVVAFYAVLRLGAIVVEHNPLYTDRELRHQFEDHGARVAIVWDKVYDTVAAFPKDMGVTDVVTIDLTRAMPLSKRLLLKLPITKARTSRDALTAGPRKGAIEWASLTGARKLRANHPHPILTDTAVLQYTSGTTGTPKGAILSHYNLRANAAQGAAWVVGLRPGGETVYAVLPMFHAYGLTLCLTFAMSMGARLVLFPKFDVDLVLDATKHAPPTFLPAVPPIYDKLVAAAAKRGVSLHGIRFAISGAMNLPVSIVTKWEDATDGLLVEGYGMTEASPIAAGNPIGPTRRPGTVGVPFPSTDIRVVDPQNPTTLRGFNEEGELLIRGPQVFAGYWDRPSETAQVLLAGGWLRTGDIATVSDDGFITIVDRMKELIVTGGFNVSPSEVEEALLSHPDVADAAAVGLASATGGEDVVAVVVMTPGAKLDVDLLRGYCRTRLSAYKVPKRIVEVDDLPRSLIGKVLRREVRNRLQGN</sequence>
<accession>A0A3A5MKZ4</accession>
<dbReference type="InterPro" id="IPR042099">
    <property type="entry name" value="ANL_N_sf"/>
</dbReference>
<dbReference type="CDD" id="cd05936">
    <property type="entry name" value="FC-FACS_FadD_like"/>
    <property type="match status" value="1"/>
</dbReference>
<keyword evidence="3" id="KW-0436">Ligase</keyword>